<dbReference type="EMBL" id="JAJAQC010000001">
    <property type="protein sequence ID" value="MDA0562875.1"/>
    <property type="molecule type" value="Genomic_DNA"/>
</dbReference>
<name>A0A9X3SDP2_9ACTN</name>
<reference evidence="2" key="1">
    <citation type="submission" date="2021-10" db="EMBL/GenBank/DDBJ databases">
        <title>Streptomonospora sp. nov., isolated from mangrove soil.</title>
        <authorList>
            <person name="Chen X."/>
            <person name="Ge X."/>
            <person name="Liu W."/>
        </authorList>
    </citation>
    <scope>NUCLEOTIDE SEQUENCE</scope>
    <source>
        <strain evidence="2">S1-112</strain>
    </source>
</reference>
<comment type="caution">
    <text evidence="2">The sequence shown here is derived from an EMBL/GenBank/DDBJ whole genome shotgun (WGS) entry which is preliminary data.</text>
</comment>
<evidence type="ECO:0000313" key="2">
    <source>
        <dbReference type="EMBL" id="MDA0562875.1"/>
    </source>
</evidence>
<accession>A0A9X3SDP2</accession>
<dbReference type="Proteomes" id="UP001140076">
    <property type="component" value="Unassembled WGS sequence"/>
</dbReference>
<keyword evidence="1" id="KW-0812">Transmembrane</keyword>
<organism evidence="2 3">
    <name type="scientific">Streptomonospora mangrovi</name>
    <dbReference type="NCBI Taxonomy" id="2883123"/>
    <lineage>
        <taxon>Bacteria</taxon>
        <taxon>Bacillati</taxon>
        <taxon>Actinomycetota</taxon>
        <taxon>Actinomycetes</taxon>
        <taxon>Streptosporangiales</taxon>
        <taxon>Nocardiopsidaceae</taxon>
        <taxon>Streptomonospora</taxon>
    </lineage>
</organism>
<protein>
    <submittedName>
        <fullName evidence="2">SHOCT domain-containing protein</fullName>
    </submittedName>
</protein>
<feature type="transmembrane region" description="Helical" evidence="1">
    <location>
        <begin position="29"/>
        <end position="50"/>
    </location>
</feature>
<sequence length="112" mass="11988">MNTTALLVAGAGFGGPAFRDHPGPPPFHPMIGVSMLLLLLALGVIAYLLVSRAKGGPPWAHHARRAHHQPPEAAARQVLAERFARGDISVEEFLERASVLNWTPGAGEGKRR</sequence>
<gene>
    <name evidence="2" type="ORF">LG943_00765</name>
</gene>
<keyword evidence="1" id="KW-1133">Transmembrane helix</keyword>
<proteinExistence type="predicted"/>
<evidence type="ECO:0000313" key="3">
    <source>
        <dbReference type="Proteomes" id="UP001140076"/>
    </source>
</evidence>
<dbReference type="RefSeq" id="WP_270070157.1">
    <property type="nucleotide sequence ID" value="NZ_JAJAQC010000001.1"/>
</dbReference>
<keyword evidence="1" id="KW-0472">Membrane</keyword>
<dbReference type="AlphaFoldDB" id="A0A9X3SDP2"/>
<evidence type="ECO:0000256" key="1">
    <source>
        <dbReference type="SAM" id="Phobius"/>
    </source>
</evidence>
<keyword evidence="3" id="KW-1185">Reference proteome</keyword>